<keyword evidence="6 7" id="KW-0472">Membrane</keyword>
<dbReference type="KEGG" id="thyd:TTHT_0562"/>
<name>A0A7R6SYW3_9BACT</name>
<keyword evidence="4 7" id="KW-0812">Transmembrane</keyword>
<evidence type="ECO:0000313" key="10">
    <source>
        <dbReference type="EMBL" id="BBB32147.1"/>
    </source>
</evidence>
<dbReference type="Pfam" id="PF12704">
    <property type="entry name" value="MacB_PCD"/>
    <property type="match status" value="1"/>
</dbReference>
<evidence type="ECO:0000256" key="6">
    <source>
        <dbReference type="ARBA" id="ARBA00023136"/>
    </source>
</evidence>
<keyword evidence="11" id="KW-1185">Reference proteome</keyword>
<evidence type="ECO:0000259" key="8">
    <source>
        <dbReference type="Pfam" id="PF02687"/>
    </source>
</evidence>
<evidence type="ECO:0000313" key="11">
    <source>
        <dbReference type="Proteomes" id="UP000595564"/>
    </source>
</evidence>
<organism evidence="10 11">
    <name type="scientific">Thermotomaculum hydrothermale</name>
    <dbReference type="NCBI Taxonomy" id="981385"/>
    <lineage>
        <taxon>Bacteria</taxon>
        <taxon>Pseudomonadati</taxon>
        <taxon>Acidobacteriota</taxon>
        <taxon>Holophagae</taxon>
        <taxon>Thermotomaculales</taxon>
        <taxon>Thermotomaculaceae</taxon>
        <taxon>Thermotomaculum</taxon>
    </lineage>
</organism>
<comment type="subcellular location">
    <subcellularLocation>
        <location evidence="1">Cell membrane</location>
        <topology evidence="1">Multi-pass membrane protein</topology>
    </subcellularLocation>
</comment>
<evidence type="ECO:0000256" key="2">
    <source>
        <dbReference type="ARBA" id="ARBA00005236"/>
    </source>
</evidence>
<dbReference type="Proteomes" id="UP000595564">
    <property type="component" value="Chromosome"/>
</dbReference>
<evidence type="ECO:0000256" key="3">
    <source>
        <dbReference type="ARBA" id="ARBA00022475"/>
    </source>
</evidence>
<dbReference type="GO" id="GO:0098797">
    <property type="term" value="C:plasma membrane protein complex"/>
    <property type="evidence" value="ECO:0007669"/>
    <property type="project" value="TreeGrafter"/>
</dbReference>
<feature type="domain" description="MacB-like periplasmic core" evidence="9">
    <location>
        <begin position="25"/>
        <end position="241"/>
    </location>
</feature>
<sequence>MKAETFIALRYLKAKRHQTFIGIITIISVLGIIIGTFSLIIALSLMTGFHNKMKENLLDANSHLSVHSLSDTMEIKEAEEIIKKASKLHYFKAGSYAVLTQGLLRGGLSSESKPVVVKGVLLNEEKKVTTILDSINLKTIPLNGVVIGEELAKRQGLTIGDKVTVLFFKPTQTPLGIMPRIRTYTVSGIFSSGIYEYDKNWVFVNLKNLQSVLNLKNKVDFVQFRCSSIDKIDKFKSELKKVLSPKFFIIDLRDTNKKLFAAIKIEKIIVSLIIGLIVLVAALNITSSLILMVMEKRKDIGILKAMGMKNKQIMKIFKFQGIVIGFVGSFLGCSLGVITAYFGNKYQLIKLPPDVYDFLSFIPFDVRFTDVALVFLCTVLITYLATIYPAKRAAELDPAKAVRYE</sequence>
<gene>
    <name evidence="10" type="primary">lolC</name>
    <name evidence="10" type="ORF">TTHT_0562</name>
</gene>
<dbReference type="PANTHER" id="PTHR30489">
    <property type="entry name" value="LIPOPROTEIN-RELEASING SYSTEM TRANSMEMBRANE PROTEIN LOLE"/>
    <property type="match status" value="1"/>
</dbReference>
<dbReference type="AlphaFoldDB" id="A0A7R6SYW3"/>
<evidence type="ECO:0000256" key="5">
    <source>
        <dbReference type="ARBA" id="ARBA00022989"/>
    </source>
</evidence>
<feature type="domain" description="ABC3 transporter permease C-terminal" evidence="8">
    <location>
        <begin position="272"/>
        <end position="397"/>
    </location>
</feature>
<comment type="similarity">
    <text evidence="2">Belongs to the ABC-4 integral membrane protein family. LolC/E subfamily.</text>
</comment>
<dbReference type="InterPro" id="IPR003838">
    <property type="entry name" value="ABC3_permease_C"/>
</dbReference>
<evidence type="ECO:0000259" key="9">
    <source>
        <dbReference type="Pfam" id="PF12704"/>
    </source>
</evidence>
<dbReference type="PANTHER" id="PTHR30489:SF0">
    <property type="entry name" value="LIPOPROTEIN-RELEASING SYSTEM TRANSMEMBRANE PROTEIN LOLE"/>
    <property type="match status" value="1"/>
</dbReference>
<feature type="transmembrane region" description="Helical" evidence="7">
    <location>
        <begin position="371"/>
        <end position="390"/>
    </location>
</feature>
<evidence type="ECO:0000256" key="1">
    <source>
        <dbReference type="ARBA" id="ARBA00004651"/>
    </source>
</evidence>
<feature type="transmembrane region" description="Helical" evidence="7">
    <location>
        <begin position="20"/>
        <end position="46"/>
    </location>
</feature>
<proteinExistence type="inferred from homology"/>
<evidence type="ECO:0000256" key="4">
    <source>
        <dbReference type="ARBA" id="ARBA00022692"/>
    </source>
</evidence>
<dbReference type="InterPro" id="IPR025857">
    <property type="entry name" value="MacB_PCD"/>
</dbReference>
<dbReference type="GO" id="GO:0044874">
    <property type="term" value="P:lipoprotein localization to outer membrane"/>
    <property type="evidence" value="ECO:0007669"/>
    <property type="project" value="TreeGrafter"/>
</dbReference>
<dbReference type="EMBL" id="AP017470">
    <property type="protein sequence ID" value="BBB32147.1"/>
    <property type="molecule type" value="Genomic_DNA"/>
</dbReference>
<feature type="transmembrane region" description="Helical" evidence="7">
    <location>
        <begin position="316"/>
        <end position="342"/>
    </location>
</feature>
<keyword evidence="3" id="KW-1003">Cell membrane</keyword>
<reference evidence="10 11" key="1">
    <citation type="journal article" date="2012" name="Extremophiles">
        <title>Thermotomaculum hydrothermale gen. nov., sp. nov., a novel heterotrophic thermophile within the phylum Acidobacteria from a deep-sea hydrothermal vent chimney in the Southern Okinawa Trough.</title>
        <authorList>
            <person name="Izumi H."/>
            <person name="Nunoura T."/>
            <person name="Miyazaki M."/>
            <person name="Mino S."/>
            <person name="Toki T."/>
            <person name="Takai K."/>
            <person name="Sako Y."/>
            <person name="Sawabe T."/>
            <person name="Nakagawa S."/>
        </authorList>
    </citation>
    <scope>NUCLEOTIDE SEQUENCE [LARGE SCALE GENOMIC DNA]</scope>
    <source>
        <strain evidence="10 11">AC55</strain>
    </source>
</reference>
<evidence type="ECO:0000256" key="7">
    <source>
        <dbReference type="SAM" id="Phobius"/>
    </source>
</evidence>
<dbReference type="RefSeq" id="WP_201328488.1">
    <property type="nucleotide sequence ID" value="NZ_AP017470.1"/>
</dbReference>
<keyword evidence="10" id="KW-0449">Lipoprotein</keyword>
<dbReference type="Pfam" id="PF02687">
    <property type="entry name" value="FtsX"/>
    <property type="match status" value="1"/>
</dbReference>
<dbReference type="InterPro" id="IPR051447">
    <property type="entry name" value="Lipoprotein-release_system"/>
</dbReference>
<keyword evidence="5 7" id="KW-1133">Transmembrane helix</keyword>
<protein>
    <submittedName>
        <fullName evidence="10">Lipoprotein-releasing system permease protein</fullName>
    </submittedName>
</protein>
<feature type="transmembrane region" description="Helical" evidence="7">
    <location>
        <begin position="268"/>
        <end position="295"/>
    </location>
</feature>
<accession>A0A7R6SYW3</accession>